<dbReference type="PANTHER" id="PTHR23150:SF26">
    <property type="entry name" value="GENERIC METHYLTRANSFERASE"/>
    <property type="match status" value="1"/>
</dbReference>
<dbReference type="KEGG" id="apel:CA267_000235"/>
<evidence type="ECO:0000256" key="1">
    <source>
        <dbReference type="ARBA" id="ARBA00023002"/>
    </source>
</evidence>
<dbReference type="SUPFAM" id="SSF56436">
    <property type="entry name" value="C-type lectin-like"/>
    <property type="match status" value="1"/>
</dbReference>
<dbReference type="Pfam" id="PF12867">
    <property type="entry name" value="DinB_2"/>
    <property type="match status" value="1"/>
</dbReference>
<evidence type="ECO:0000259" key="6">
    <source>
        <dbReference type="Pfam" id="PF12867"/>
    </source>
</evidence>
<evidence type="ECO:0000313" key="7">
    <source>
        <dbReference type="EMBL" id="QJR79334.1"/>
    </source>
</evidence>
<dbReference type="OrthoDB" id="9768004at2"/>
<reference evidence="7 8" key="2">
    <citation type="submission" date="2020-04" db="EMBL/GenBank/DDBJ databases">
        <title>Complete genome sequence of Alteromonas pelagimontana 5.12T.</title>
        <authorList>
            <person name="Sinha R.K."/>
            <person name="Krishnan K.P."/>
            <person name="Kurian J.P."/>
        </authorList>
    </citation>
    <scope>NUCLEOTIDE SEQUENCE [LARGE SCALE GENOMIC DNA]</scope>
    <source>
        <strain evidence="7 8">5.12</strain>
    </source>
</reference>
<protein>
    <submittedName>
        <fullName evidence="7">5-histidylcysteine sulfoxide synthase</fullName>
    </submittedName>
</protein>
<dbReference type="InterPro" id="IPR027577">
    <property type="entry name" value="OvoA_Nterm"/>
</dbReference>
<evidence type="ECO:0000259" key="5">
    <source>
        <dbReference type="Pfam" id="PF08242"/>
    </source>
</evidence>
<dbReference type="SUPFAM" id="SSF53335">
    <property type="entry name" value="S-adenosyl-L-methionine-dependent methyltransferases"/>
    <property type="match status" value="1"/>
</dbReference>
<reference evidence="8" key="1">
    <citation type="submission" date="2014-12" db="EMBL/GenBank/DDBJ databases">
        <title>Complete genome sequence of a multi-drug resistant Klebsiella pneumoniae.</title>
        <authorList>
            <person name="Hua X."/>
            <person name="Chen Q."/>
            <person name="Li X."/>
            <person name="Feng Y."/>
            <person name="Ruan Z."/>
            <person name="Yu Y."/>
        </authorList>
    </citation>
    <scope>NUCLEOTIDE SEQUENCE [LARGE SCALE GENOMIC DNA]</scope>
    <source>
        <strain evidence="8">5.12</strain>
    </source>
</reference>
<sequence>MEIIHTPHLQKGNVEDKRKEILAYFHHSFDTYESLYSLLTDEQAYYQRPEKLRHPLIFYFGHTATFFINKLVLAKQLKDRVNPQLESLFAIGVDEMSWDDLNDEHYDWPSVADVKDYRADVRQVVSDLIETMIFTLPIEWDSPMWPVLMAIEHERIHLETSSVLIRQLPIKHIKPKSAWAPSKNVGDRVTNELIPVAAGDVKSGKPFHAQYYGWDNEYGHQAAFVAGFKASKYLVSNGEFLEFVAQGGYQQPELWEEEGASWLAFTQATKPVFWQKSKDGYEYRALSQIIPLPMNWPVDVNYHEAKAFCNWKSRMTGHNLRLPTENEWLRLRDEAGLDDTLYHKGLNINLAKAASSEPVNINRHGDFFDVAGNVWQWTETPIFPMEGFKVHPLYDDFTTPTFDNKHNLMKGGSWISTGNEATRDSRYAFRRHFYQHCGFRYIQSDININVNDFDYESDTQVSQYCEMHYGKEYFNVPNFSKASAAFCLQQMQGKVKRKALDLGCAVGRATFELAKEFAHVDGVDFSARFIKTAFDMQERGEIRYHLIEEGELTSFHSQRLAALSLYEVRNKVAFAQGDACNLKAQFTDYDLIFMGNLIDRVYSPRQLLASVTQRLNIGGILIVASPFTWLPEYTERNEWLGGYKDENGETLTSSEALEKALSDNFKRIGEPTEIPFVIRETKRKHQHTFSEFHVFERTS</sequence>
<dbReference type="InterPro" id="IPR013217">
    <property type="entry name" value="Methyltransf_12"/>
</dbReference>
<evidence type="ECO:0000259" key="4">
    <source>
        <dbReference type="Pfam" id="PF03781"/>
    </source>
</evidence>
<dbReference type="InterPro" id="IPR024775">
    <property type="entry name" value="DinB-like"/>
</dbReference>
<feature type="domain" description="DinB-like" evidence="6">
    <location>
        <begin position="28"/>
        <end position="160"/>
    </location>
</feature>
<organism evidence="7 8">
    <name type="scientific">Alteromonas pelagimontana</name>
    <dbReference type="NCBI Taxonomy" id="1858656"/>
    <lineage>
        <taxon>Bacteria</taxon>
        <taxon>Pseudomonadati</taxon>
        <taxon>Pseudomonadota</taxon>
        <taxon>Gammaproteobacteria</taxon>
        <taxon>Alteromonadales</taxon>
        <taxon>Alteromonadaceae</taxon>
        <taxon>Alteromonas/Salinimonas group</taxon>
        <taxon>Alteromonas</taxon>
    </lineage>
</organism>
<dbReference type="Gene3D" id="3.90.1580.10">
    <property type="entry name" value="paralog of FGE (formylglycine-generating enzyme)"/>
    <property type="match status" value="1"/>
</dbReference>
<dbReference type="EMBL" id="CP052766">
    <property type="protein sequence ID" value="QJR79334.1"/>
    <property type="molecule type" value="Genomic_DNA"/>
</dbReference>
<keyword evidence="8" id="KW-1185">Reference proteome</keyword>
<dbReference type="NCBIfam" id="TIGR04345">
    <property type="entry name" value="ovoA_Cterm"/>
    <property type="match status" value="1"/>
</dbReference>
<dbReference type="GO" id="GO:0120147">
    <property type="term" value="F:formylglycine-generating oxidase activity"/>
    <property type="evidence" value="ECO:0007669"/>
    <property type="project" value="TreeGrafter"/>
</dbReference>
<keyword evidence="2" id="KW-0408">Iron</keyword>
<dbReference type="CDD" id="cd02440">
    <property type="entry name" value="AdoMet_MTases"/>
    <property type="match status" value="1"/>
</dbReference>
<dbReference type="InterPro" id="IPR051043">
    <property type="entry name" value="Sulfatase_Mod_Factor_Kinase"/>
</dbReference>
<dbReference type="AlphaFoldDB" id="A0A6M4M7X1"/>
<gene>
    <name evidence="7" type="primary">ovoA</name>
    <name evidence="7" type="ORF">CA267_000235</name>
</gene>
<dbReference type="Proteomes" id="UP000219285">
    <property type="component" value="Chromosome"/>
</dbReference>
<evidence type="ECO:0000313" key="8">
    <source>
        <dbReference type="Proteomes" id="UP000219285"/>
    </source>
</evidence>
<dbReference type="Pfam" id="PF03781">
    <property type="entry name" value="FGE-sulfatase"/>
    <property type="match status" value="1"/>
</dbReference>
<dbReference type="FunFam" id="3.90.1580.10:FF:000006">
    <property type="entry name" value="Generic methyltransferase, putative"/>
    <property type="match status" value="1"/>
</dbReference>
<dbReference type="Gene3D" id="3.40.50.150">
    <property type="entry name" value="Vaccinia Virus protein VP39"/>
    <property type="match status" value="1"/>
</dbReference>
<dbReference type="InterPro" id="IPR027625">
    <property type="entry name" value="OvoA_Cterm"/>
</dbReference>
<dbReference type="InterPro" id="IPR029063">
    <property type="entry name" value="SAM-dependent_MTases_sf"/>
</dbReference>
<accession>A0A6M4M7X1</accession>
<proteinExistence type="predicted"/>
<dbReference type="Pfam" id="PF08242">
    <property type="entry name" value="Methyltransf_12"/>
    <property type="match status" value="1"/>
</dbReference>
<dbReference type="InterPro" id="IPR042095">
    <property type="entry name" value="SUMF_sf"/>
</dbReference>
<dbReference type="PANTHER" id="PTHR23150">
    <property type="entry name" value="SULFATASE MODIFYING FACTOR 1, 2"/>
    <property type="match status" value="1"/>
</dbReference>
<feature type="domain" description="Methyltransferase type 12" evidence="5">
    <location>
        <begin position="500"/>
        <end position="621"/>
    </location>
</feature>
<dbReference type="RefSeq" id="WP_097349202.1">
    <property type="nucleotide sequence ID" value="NZ_CP052766.1"/>
</dbReference>
<evidence type="ECO:0000256" key="3">
    <source>
        <dbReference type="ARBA" id="ARBA00037882"/>
    </source>
</evidence>
<comment type="pathway">
    <text evidence="3">Amino-acid biosynthesis; ergothioneine biosynthesis.</text>
</comment>
<evidence type="ECO:0000256" key="2">
    <source>
        <dbReference type="ARBA" id="ARBA00023004"/>
    </source>
</evidence>
<name>A0A6M4M7X1_9ALTE</name>
<feature type="domain" description="Sulfatase-modifying factor enzyme-like" evidence="4">
    <location>
        <begin position="191"/>
        <end position="442"/>
    </location>
</feature>
<keyword evidence="1" id="KW-0560">Oxidoreductase</keyword>
<dbReference type="NCBIfam" id="TIGR04344">
    <property type="entry name" value="ovoA_Nterm"/>
    <property type="match status" value="1"/>
</dbReference>
<dbReference type="InterPro" id="IPR005532">
    <property type="entry name" value="SUMF_dom"/>
</dbReference>
<dbReference type="InterPro" id="IPR016187">
    <property type="entry name" value="CTDL_fold"/>
</dbReference>